<organism evidence="2 3">
    <name type="scientific">[Eubacterium] hominis</name>
    <dbReference type="NCBI Taxonomy" id="2764325"/>
    <lineage>
        <taxon>Bacteria</taxon>
        <taxon>Bacillati</taxon>
        <taxon>Bacillota</taxon>
        <taxon>Erysipelotrichia</taxon>
        <taxon>Erysipelotrichales</taxon>
        <taxon>Erysipelotrichaceae</taxon>
        <taxon>Amedibacillus</taxon>
    </lineage>
</organism>
<protein>
    <submittedName>
        <fullName evidence="2">Uncharacterized protein</fullName>
    </submittedName>
</protein>
<dbReference type="Proteomes" id="UP000515856">
    <property type="component" value="Chromosome"/>
</dbReference>
<reference evidence="2 3" key="1">
    <citation type="submission" date="2020-08" db="EMBL/GenBank/DDBJ databases">
        <authorList>
            <person name="Liu C."/>
            <person name="Sun Q."/>
        </authorList>
    </citation>
    <scope>NUCLEOTIDE SEQUENCE [LARGE SCALE GENOMIC DNA]</scope>
    <source>
        <strain evidence="2 3">NSJ-61</strain>
    </source>
</reference>
<dbReference type="AlphaFoldDB" id="A0A7G9GLA3"/>
<evidence type="ECO:0000313" key="2">
    <source>
        <dbReference type="EMBL" id="QNM11585.1"/>
    </source>
</evidence>
<evidence type="ECO:0000256" key="1">
    <source>
        <dbReference type="SAM" id="Phobius"/>
    </source>
</evidence>
<evidence type="ECO:0000313" key="3">
    <source>
        <dbReference type="Proteomes" id="UP000515856"/>
    </source>
</evidence>
<name>A0A7G9GLA3_9FIRM</name>
<dbReference type="EMBL" id="CP060636">
    <property type="protein sequence ID" value="QNM11585.1"/>
    <property type="molecule type" value="Genomic_DNA"/>
</dbReference>
<proteinExistence type="predicted"/>
<dbReference type="KEGG" id="ehn:H9Q80_15230"/>
<feature type="transmembrane region" description="Helical" evidence="1">
    <location>
        <begin position="150"/>
        <end position="174"/>
    </location>
</feature>
<feature type="transmembrane region" description="Helical" evidence="1">
    <location>
        <begin position="115"/>
        <end position="138"/>
    </location>
</feature>
<keyword evidence="1" id="KW-0472">Membrane</keyword>
<feature type="transmembrane region" description="Helical" evidence="1">
    <location>
        <begin position="21"/>
        <end position="43"/>
    </location>
</feature>
<sequence length="194" mass="21968">MMLPYDAWIDTREKRVHVCMLIFLIVSIIFIIPYILLGILLVSRGSYTSLFEMLSYPILDSSYISRVILDAISLTKVTPLGILKLLLENIGTMELLEGFVCIMAYALYINKKKTTYVISLLLAEFIVCTILVVIALRASSLNGAIIYIRLIGQVFLIVNIVLLVIAFLSLHITIGNYKESLAYEVEEIKEHMED</sequence>
<keyword evidence="1" id="KW-0812">Transmembrane</keyword>
<keyword evidence="1" id="KW-1133">Transmembrane helix</keyword>
<dbReference type="RefSeq" id="WP_117452398.1">
    <property type="nucleotide sequence ID" value="NZ_CP060636.1"/>
</dbReference>
<accession>A0A7G9GLA3</accession>
<keyword evidence="3" id="KW-1185">Reference proteome</keyword>
<feature type="transmembrane region" description="Helical" evidence="1">
    <location>
        <begin position="90"/>
        <end position="109"/>
    </location>
</feature>
<gene>
    <name evidence="2" type="ORF">H9Q80_15230</name>
</gene>